<accession>A0A5J4RCW9</accession>
<evidence type="ECO:0000313" key="1">
    <source>
        <dbReference type="EMBL" id="KAA6331509.1"/>
    </source>
</evidence>
<organism evidence="1">
    <name type="scientific">termite gut metagenome</name>
    <dbReference type="NCBI Taxonomy" id="433724"/>
    <lineage>
        <taxon>unclassified sequences</taxon>
        <taxon>metagenomes</taxon>
        <taxon>organismal metagenomes</taxon>
    </lineage>
</organism>
<gene>
    <name evidence="1" type="ORF">EZS27_019885</name>
</gene>
<sequence>MEFKKFANKTDYVEYLQIFVYHKLVIEEKKKFNIDEYLSFELKDTTINSYDDWVSNSHYNDSTVAKWFLENKESVNLFQQNFNKKYQPKVSIWSDRNKTEYFKEKLQDAFIFENYIAELISKRYGLNLGQYLTLEGQYDLGENALGIEIKNDTLIKKYGNVYIEYQEKSKASNWNYVNSGILKTDNCKYWLIGTPEQFYIFRKAILIDMFNEEIENLKKGIASKREIKFKQIATSKGYVYPIRNAIKDTISMDTMMNDIKLNLN</sequence>
<name>A0A5J4RCW9_9ZZZZ</name>
<dbReference type="AlphaFoldDB" id="A0A5J4RCW9"/>
<proteinExistence type="predicted"/>
<reference evidence="1" key="1">
    <citation type="submission" date="2019-03" db="EMBL/GenBank/DDBJ databases">
        <title>Single cell metagenomics reveals metabolic interactions within the superorganism composed of flagellate Streblomastix strix and complex community of Bacteroidetes bacteria on its surface.</title>
        <authorList>
            <person name="Treitli S.C."/>
            <person name="Kolisko M."/>
            <person name="Husnik F."/>
            <person name="Keeling P."/>
            <person name="Hampl V."/>
        </authorList>
    </citation>
    <scope>NUCLEOTIDE SEQUENCE</scope>
    <source>
        <strain evidence="1">STM</strain>
    </source>
</reference>
<dbReference type="EMBL" id="SNRY01001363">
    <property type="protein sequence ID" value="KAA6331509.1"/>
    <property type="molecule type" value="Genomic_DNA"/>
</dbReference>
<comment type="caution">
    <text evidence="1">The sequence shown here is derived from an EMBL/GenBank/DDBJ whole genome shotgun (WGS) entry which is preliminary data.</text>
</comment>
<protein>
    <submittedName>
        <fullName evidence="1">Uncharacterized protein</fullName>
    </submittedName>
</protein>